<sequence>MPKYEPFTRKPVEYLPVVLDGQPIGFLWASETDRAASFVRRMDAAGRAFEAPLVWADRLDEAAAQDLPAREAIRRWIGAPQDPRAGAVPAGLTPRRADSPAVVESLANPNLPPTAGPLVQDGEFPDGTPVDRSKGWGPLHMQLPPTYPAQASGPVVYRPVVADSGLVLGYLWASGDAASYVARADAGLEGTNRAGAFYPALREAFARGVPALEAVRSLVPDAEEAQAPSLDDLVRLASRYEQSLRLTFPLPNPDLPPRPPVPPAERESVLAYLEQAPVAFPAGAPTPDLQDDARPATVPSGYRTDGAWVWPEATAYYLRVHGVPPDPDLVSHIRANAGRVPDVPPTSLKAAVETLKSQGILKPPPL</sequence>
<comment type="caution">
    <text evidence="1">The sequence shown here is derived from an EMBL/GenBank/DDBJ whole genome shotgun (WGS) entry which is preliminary data.</text>
</comment>
<accession>A0A372JHH8</accession>
<dbReference type="Proteomes" id="UP000261811">
    <property type="component" value="Unassembled WGS sequence"/>
</dbReference>
<dbReference type="AlphaFoldDB" id="A0A372JHH8"/>
<protein>
    <submittedName>
        <fullName evidence="1">Uncharacterized protein</fullName>
    </submittedName>
</protein>
<name>A0A372JHH8_9ACTN</name>
<dbReference type="EMBL" id="QURH01000337">
    <property type="protein sequence ID" value="RFU39475.1"/>
    <property type="molecule type" value="Genomic_DNA"/>
</dbReference>
<proteinExistence type="predicted"/>
<keyword evidence="2" id="KW-1185">Reference proteome</keyword>
<gene>
    <name evidence="1" type="ORF">DZF91_22220</name>
</gene>
<dbReference type="OrthoDB" id="4563658at2"/>
<organism evidence="1 2">
    <name type="scientific">Actinomadura logoneensis</name>
    <dbReference type="NCBI Taxonomy" id="2293572"/>
    <lineage>
        <taxon>Bacteria</taxon>
        <taxon>Bacillati</taxon>
        <taxon>Actinomycetota</taxon>
        <taxon>Actinomycetes</taxon>
        <taxon>Streptosporangiales</taxon>
        <taxon>Thermomonosporaceae</taxon>
        <taxon>Actinomadura</taxon>
    </lineage>
</organism>
<evidence type="ECO:0000313" key="1">
    <source>
        <dbReference type="EMBL" id="RFU39475.1"/>
    </source>
</evidence>
<evidence type="ECO:0000313" key="2">
    <source>
        <dbReference type="Proteomes" id="UP000261811"/>
    </source>
</evidence>
<reference evidence="1 2" key="1">
    <citation type="submission" date="2018-08" db="EMBL/GenBank/DDBJ databases">
        <title>Actinomadura jelena sp. nov., a novel Actinomycete isolated from soil in Chad.</title>
        <authorList>
            <person name="Shi L."/>
        </authorList>
    </citation>
    <scope>NUCLEOTIDE SEQUENCE [LARGE SCALE GENOMIC DNA]</scope>
    <source>
        <strain evidence="1 2">NEAU-G17</strain>
    </source>
</reference>
<dbReference type="RefSeq" id="WP_117359384.1">
    <property type="nucleotide sequence ID" value="NZ_QURH01000337.1"/>
</dbReference>